<evidence type="ECO:0000256" key="1">
    <source>
        <dbReference type="SAM" id="Phobius"/>
    </source>
</evidence>
<feature type="transmembrane region" description="Helical" evidence="1">
    <location>
        <begin position="49"/>
        <end position="71"/>
    </location>
</feature>
<accession>A0A428YTM3</accession>
<evidence type="ECO:0000313" key="2">
    <source>
        <dbReference type="EMBL" id="RSM72818.1"/>
    </source>
</evidence>
<dbReference type="PANTHER" id="PTHR38441">
    <property type="entry name" value="INTEGRAL MEMBRANE PROTEIN-RELATED"/>
    <property type="match status" value="1"/>
</dbReference>
<protein>
    <submittedName>
        <fullName evidence="2">DUF485 domain-containing protein</fullName>
    </submittedName>
</protein>
<keyword evidence="1" id="KW-1133">Transmembrane helix</keyword>
<evidence type="ECO:0000313" key="3">
    <source>
        <dbReference type="Proteomes" id="UP000287547"/>
    </source>
</evidence>
<dbReference type="InterPro" id="IPR007436">
    <property type="entry name" value="DUF485"/>
</dbReference>
<comment type="caution">
    <text evidence="2">The sequence shown here is derived from an EMBL/GenBank/DDBJ whole genome shotgun (WGS) entry which is preliminary data.</text>
</comment>
<reference evidence="2 3" key="1">
    <citation type="submission" date="2018-05" db="EMBL/GenBank/DDBJ databases">
        <title>Evolution of GPA BGCs.</title>
        <authorList>
            <person name="Waglechner N."/>
            <person name="Wright G.D."/>
        </authorList>
    </citation>
    <scope>NUCLEOTIDE SEQUENCE [LARGE SCALE GENOMIC DNA]</scope>
    <source>
        <strain evidence="2 3">A82846</strain>
    </source>
</reference>
<dbReference type="OrthoDB" id="3543412at2"/>
<dbReference type="Pfam" id="PF04341">
    <property type="entry name" value="DUF485"/>
    <property type="match status" value="1"/>
</dbReference>
<feature type="transmembrane region" description="Helical" evidence="1">
    <location>
        <begin position="83"/>
        <end position="104"/>
    </location>
</feature>
<dbReference type="Proteomes" id="UP000287547">
    <property type="component" value="Unassembled WGS sequence"/>
</dbReference>
<keyword evidence="1" id="KW-0812">Transmembrane</keyword>
<dbReference type="EMBL" id="QHKI01000058">
    <property type="protein sequence ID" value="RSM72818.1"/>
    <property type="molecule type" value="Genomic_DNA"/>
</dbReference>
<proteinExistence type="predicted"/>
<gene>
    <name evidence="2" type="ORF">DMH04_42090</name>
</gene>
<organism evidence="2 3">
    <name type="scientific">Kibdelosporangium aridum</name>
    <dbReference type="NCBI Taxonomy" id="2030"/>
    <lineage>
        <taxon>Bacteria</taxon>
        <taxon>Bacillati</taxon>
        <taxon>Actinomycetota</taxon>
        <taxon>Actinomycetes</taxon>
        <taxon>Pseudonocardiales</taxon>
        <taxon>Pseudonocardiaceae</taxon>
        <taxon>Kibdelosporangium</taxon>
    </lineage>
</organism>
<dbReference type="PANTHER" id="PTHR38441:SF1">
    <property type="entry name" value="MEMBRANE PROTEIN"/>
    <property type="match status" value="1"/>
</dbReference>
<name>A0A428YTM3_KIBAR</name>
<keyword evidence="1" id="KW-0472">Membrane</keyword>
<sequence>MTHWSGRTASASFDRINSSTEKEVPEGPDFVRIQRSKEFTELRSGVRRFVFPVTLLFFGWYLGFVVLAAYFGEFMSHRLVGFINVGLVLGVLQFVSTLLITLWYRRFAKRRIDPKVAALREAHS</sequence>
<dbReference type="AlphaFoldDB" id="A0A428YTM3"/>